<keyword evidence="11" id="KW-0511">Multifunctional enzyme</keyword>
<accession>A0AAD5ITM6</accession>
<dbReference type="Pfam" id="PF00485">
    <property type="entry name" value="PRK"/>
    <property type="match status" value="1"/>
</dbReference>
<dbReference type="InterPro" id="IPR000836">
    <property type="entry name" value="PRTase_dom"/>
</dbReference>
<comment type="similarity">
    <text evidence="3">In the N-terminal section; belongs to the uridine kinase family.</text>
</comment>
<dbReference type="GO" id="GO:2000904">
    <property type="term" value="P:regulation of starch metabolic process"/>
    <property type="evidence" value="ECO:0007669"/>
    <property type="project" value="UniProtKB-ARBA"/>
</dbReference>
<dbReference type="NCBIfam" id="NF004018">
    <property type="entry name" value="PRK05480.1"/>
    <property type="match status" value="1"/>
</dbReference>
<dbReference type="FunFam" id="3.40.50.2020:FF:000015">
    <property type="entry name" value="Uridine kinase"/>
    <property type="match status" value="1"/>
</dbReference>
<dbReference type="GO" id="GO:0005524">
    <property type="term" value="F:ATP binding"/>
    <property type="evidence" value="ECO:0007669"/>
    <property type="project" value="UniProtKB-KW"/>
</dbReference>
<dbReference type="PRINTS" id="PR00988">
    <property type="entry name" value="URIDINKINASE"/>
</dbReference>
<protein>
    <recommendedName>
        <fullName evidence="12">Uridine kinase</fullName>
        <ecNumber evidence="12">2.7.1.48</ecNumber>
    </recommendedName>
</protein>
<evidence type="ECO:0000259" key="14">
    <source>
        <dbReference type="Pfam" id="PF14681"/>
    </source>
</evidence>
<dbReference type="PANTHER" id="PTHR10285">
    <property type="entry name" value="URIDINE KINASE"/>
    <property type="match status" value="1"/>
</dbReference>
<keyword evidence="6" id="KW-0328">Glycosyltransferase</keyword>
<sequence>MPEERTSIDYVMEKASGPHFSGLRIDATASSVPPSPNPSAAVLPDVNAPKQPFVIGVSGGTASGKTTVCDMIIQQLHDHRVVLVNQDSFYRGLTPEESDRVHEYNFDHPDAFDTEQLLHCVKALKSGQPYQVPIYDFKKHRRCSDSFRQVNASDVIILEGIMVFHDQRVRSLMNMKIFVDTDADVRLARRIRRDTVERGRDVNSVLEQYAKFVKPAFDDFILPSKKYADVIIPRGGDNHVAIDLIVQHIHTKLGQHDLCKVYPNVYVIQSTFQIRGMHTLIRDREISKHDFVFYSDRLIRLVVEHGLGHLPFTEKQIVTPTGSLYTGVDFCKKLCGVSIVRSGESMENALRACCKGIKIGKILIHREGDDGKQLIYEKLPKDISERHVLLLDPVLATGNSANQAIELLIQKGVPESHIIFLNLISAPEGIHCVCKRFPSLKIVTSEIDVSLNEEFRVIPGMGEFGDRYFGTDD</sequence>
<comment type="pathway">
    <text evidence="1 12">Pyrimidine metabolism; UMP biosynthesis via salvage pathway; UMP from uridine: step 1/1.</text>
</comment>
<dbReference type="Gene3D" id="3.40.50.300">
    <property type="entry name" value="P-loop containing nucleotide triphosphate hydrolases"/>
    <property type="match status" value="1"/>
</dbReference>
<evidence type="ECO:0000259" key="13">
    <source>
        <dbReference type="Pfam" id="PF00485"/>
    </source>
</evidence>
<evidence type="ECO:0000313" key="15">
    <source>
        <dbReference type="EMBL" id="KAI9176451.1"/>
    </source>
</evidence>
<comment type="catalytic activity">
    <reaction evidence="12">
        <text>uridine + ATP = UMP + ADP + H(+)</text>
        <dbReference type="Rhea" id="RHEA:16825"/>
        <dbReference type="ChEBI" id="CHEBI:15378"/>
        <dbReference type="ChEBI" id="CHEBI:16704"/>
        <dbReference type="ChEBI" id="CHEBI:30616"/>
        <dbReference type="ChEBI" id="CHEBI:57865"/>
        <dbReference type="ChEBI" id="CHEBI:456216"/>
        <dbReference type="EC" id="2.7.1.48"/>
    </reaction>
</comment>
<dbReference type="GO" id="GO:0044206">
    <property type="term" value="P:UMP salvage"/>
    <property type="evidence" value="ECO:0007669"/>
    <property type="project" value="UniProtKB-ARBA"/>
</dbReference>
<dbReference type="GO" id="GO:0005525">
    <property type="term" value="F:GTP binding"/>
    <property type="evidence" value="ECO:0007669"/>
    <property type="project" value="UniProtKB-KW"/>
</dbReference>
<proteinExistence type="inferred from homology"/>
<keyword evidence="9 12" id="KW-0418">Kinase</keyword>
<dbReference type="GO" id="GO:0016757">
    <property type="term" value="F:glycosyltransferase activity"/>
    <property type="evidence" value="ECO:0007669"/>
    <property type="project" value="UniProtKB-KW"/>
</dbReference>
<evidence type="ECO:0000256" key="7">
    <source>
        <dbReference type="ARBA" id="ARBA00022679"/>
    </source>
</evidence>
<dbReference type="SUPFAM" id="SSF53271">
    <property type="entry name" value="PRTase-like"/>
    <property type="match status" value="1"/>
</dbReference>
<keyword evidence="5" id="KW-0021">Allosteric enzyme</keyword>
<dbReference type="InterPro" id="IPR000764">
    <property type="entry name" value="Uridine_kinase-like"/>
</dbReference>
<dbReference type="CDD" id="cd06223">
    <property type="entry name" value="PRTases_typeI"/>
    <property type="match status" value="1"/>
</dbReference>
<dbReference type="AlphaFoldDB" id="A0AAD5ITM6"/>
<keyword evidence="12" id="KW-0067">ATP-binding</keyword>
<evidence type="ECO:0000256" key="6">
    <source>
        <dbReference type="ARBA" id="ARBA00022676"/>
    </source>
</evidence>
<dbReference type="GO" id="GO:0004849">
    <property type="term" value="F:uridine kinase activity"/>
    <property type="evidence" value="ECO:0007669"/>
    <property type="project" value="UniProtKB-EC"/>
</dbReference>
<comment type="pathway">
    <text evidence="2 12">Pyrimidine metabolism; CTP biosynthesis via salvage pathway; CTP from cytidine: step 1/3.</text>
</comment>
<evidence type="ECO:0000256" key="1">
    <source>
        <dbReference type="ARBA" id="ARBA00004690"/>
    </source>
</evidence>
<dbReference type="Proteomes" id="UP001064489">
    <property type="component" value="Chromosome 5"/>
</dbReference>
<reference evidence="15" key="2">
    <citation type="submission" date="2023-02" db="EMBL/GenBank/DDBJ databases">
        <authorList>
            <person name="Swenson N.G."/>
            <person name="Wegrzyn J.L."/>
            <person name="Mcevoy S.L."/>
        </authorList>
    </citation>
    <scope>NUCLEOTIDE SEQUENCE</scope>
    <source>
        <strain evidence="15">91603</strain>
        <tissue evidence="15">Leaf</tissue>
    </source>
</reference>
<dbReference type="Gene3D" id="3.40.50.2020">
    <property type="match status" value="1"/>
</dbReference>
<comment type="similarity">
    <text evidence="4">In the C-terminal section; belongs to the UPRTase family.</text>
</comment>
<comment type="similarity">
    <text evidence="12">Belongs to the uridine kinase family.</text>
</comment>
<dbReference type="EC" id="2.7.1.48" evidence="12"/>
<evidence type="ECO:0000256" key="2">
    <source>
        <dbReference type="ARBA" id="ARBA00004784"/>
    </source>
</evidence>
<keyword evidence="7 12" id="KW-0808">Transferase</keyword>
<comment type="catalytic activity">
    <reaction evidence="12">
        <text>cytidine + ATP = CMP + ADP + H(+)</text>
        <dbReference type="Rhea" id="RHEA:24674"/>
        <dbReference type="ChEBI" id="CHEBI:15378"/>
        <dbReference type="ChEBI" id="CHEBI:17562"/>
        <dbReference type="ChEBI" id="CHEBI:30616"/>
        <dbReference type="ChEBI" id="CHEBI:60377"/>
        <dbReference type="ChEBI" id="CHEBI:456216"/>
        <dbReference type="EC" id="2.7.1.48"/>
    </reaction>
</comment>
<keyword evidence="8 12" id="KW-0547">Nucleotide-binding</keyword>
<name>A0AAD5ITM6_ACENE</name>
<dbReference type="GO" id="GO:0009507">
    <property type="term" value="C:chloroplast"/>
    <property type="evidence" value="ECO:0007669"/>
    <property type="project" value="UniProtKB-ARBA"/>
</dbReference>
<evidence type="ECO:0000256" key="12">
    <source>
        <dbReference type="RuleBase" id="RU003825"/>
    </source>
</evidence>
<keyword evidence="16" id="KW-1185">Reference proteome</keyword>
<feature type="domain" description="Phosphoribosyltransferase" evidence="14">
    <location>
        <begin position="270"/>
        <end position="471"/>
    </location>
</feature>
<dbReference type="Pfam" id="PF14681">
    <property type="entry name" value="UPRTase"/>
    <property type="match status" value="1"/>
</dbReference>
<dbReference type="NCBIfam" id="NF001097">
    <property type="entry name" value="PRK00129.1"/>
    <property type="match status" value="1"/>
</dbReference>
<dbReference type="InterPro" id="IPR027417">
    <property type="entry name" value="P-loop_NTPase"/>
</dbReference>
<feature type="domain" description="Phosphoribulokinase/uridine kinase" evidence="13">
    <location>
        <begin position="54"/>
        <end position="240"/>
    </location>
</feature>
<comment type="caution">
    <text evidence="15">The sequence shown here is derived from an EMBL/GenBank/DDBJ whole genome shotgun (WGS) entry which is preliminary data.</text>
</comment>
<evidence type="ECO:0000256" key="4">
    <source>
        <dbReference type="ARBA" id="ARBA00010723"/>
    </source>
</evidence>
<dbReference type="SUPFAM" id="SSF52540">
    <property type="entry name" value="P-loop containing nucleoside triphosphate hydrolases"/>
    <property type="match status" value="1"/>
</dbReference>
<dbReference type="CDD" id="cd02023">
    <property type="entry name" value="UMPK"/>
    <property type="match status" value="1"/>
</dbReference>
<dbReference type="EMBL" id="JAJSOW010000102">
    <property type="protein sequence ID" value="KAI9176451.1"/>
    <property type="molecule type" value="Genomic_DNA"/>
</dbReference>
<evidence type="ECO:0000256" key="10">
    <source>
        <dbReference type="ARBA" id="ARBA00023134"/>
    </source>
</evidence>
<evidence type="ECO:0000256" key="9">
    <source>
        <dbReference type="ARBA" id="ARBA00022777"/>
    </source>
</evidence>
<evidence type="ECO:0000313" key="16">
    <source>
        <dbReference type="Proteomes" id="UP001064489"/>
    </source>
</evidence>
<dbReference type="InterPro" id="IPR029057">
    <property type="entry name" value="PRTase-like"/>
</dbReference>
<dbReference type="InterPro" id="IPR006083">
    <property type="entry name" value="PRK/URK"/>
</dbReference>
<gene>
    <name evidence="15" type="ORF">LWI28_003004</name>
</gene>
<evidence type="ECO:0000256" key="5">
    <source>
        <dbReference type="ARBA" id="ARBA00022533"/>
    </source>
</evidence>
<reference evidence="15" key="1">
    <citation type="journal article" date="2022" name="Plant J.">
        <title>Strategies of tolerance reflected in two North American maple genomes.</title>
        <authorList>
            <person name="McEvoy S.L."/>
            <person name="Sezen U.U."/>
            <person name="Trouern-Trend A."/>
            <person name="McMahon S.M."/>
            <person name="Schaberg P.G."/>
            <person name="Yang J."/>
            <person name="Wegrzyn J.L."/>
            <person name="Swenson N.G."/>
        </authorList>
    </citation>
    <scope>NUCLEOTIDE SEQUENCE</scope>
    <source>
        <strain evidence="15">91603</strain>
    </source>
</reference>
<evidence type="ECO:0000256" key="11">
    <source>
        <dbReference type="ARBA" id="ARBA00023268"/>
    </source>
</evidence>
<dbReference type="FunFam" id="3.40.50.300:FF:000339">
    <property type="entry name" value="Uridine kinase"/>
    <property type="match status" value="1"/>
</dbReference>
<organism evidence="15 16">
    <name type="scientific">Acer negundo</name>
    <name type="common">Box elder</name>
    <dbReference type="NCBI Taxonomy" id="4023"/>
    <lineage>
        <taxon>Eukaryota</taxon>
        <taxon>Viridiplantae</taxon>
        <taxon>Streptophyta</taxon>
        <taxon>Embryophyta</taxon>
        <taxon>Tracheophyta</taxon>
        <taxon>Spermatophyta</taxon>
        <taxon>Magnoliopsida</taxon>
        <taxon>eudicotyledons</taxon>
        <taxon>Gunneridae</taxon>
        <taxon>Pentapetalae</taxon>
        <taxon>rosids</taxon>
        <taxon>malvids</taxon>
        <taxon>Sapindales</taxon>
        <taxon>Sapindaceae</taxon>
        <taxon>Hippocastanoideae</taxon>
        <taxon>Acereae</taxon>
        <taxon>Acer</taxon>
    </lineage>
</organism>
<dbReference type="NCBIfam" id="TIGR00235">
    <property type="entry name" value="udk"/>
    <property type="match status" value="1"/>
</dbReference>
<keyword evidence="10" id="KW-0342">GTP-binding</keyword>
<evidence type="ECO:0000256" key="8">
    <source>
        <dbReference type="ARBA" id="ARBA00022741"/>
    </source>
</evidence>
<evidence type="ECO:0000256" key="3">
    <source>
        <dbReference type="ARBA" id="ARBA00008173"/>
    </source>
</evidence>